<name>A0A927C5K6_9BACL</name>
<sequence>MTFHEELVAALRNQLGEEAPDRFEDVRRRIARTLADQLLEQLSGPPSSQGLLLQLVCEEMAEPFHSNYKKGA</sequence>
<protein>
    <submittedName>
        <fullName evidence="1">Uncharacterized protein</fullName>
    </submittedName>
</protein>
<dbReference type="Proteomes" id="UP000639396">
    <property type="component" value="Unassembled WGS sequence"/>
</dbReference>
<dbReference type="AlphaFoldDB" id="A0A927C5K6"/>
<comment type="caution">
    <text evidence="1">The sequence shown here is derived from an EMBL/GenBank/DDBJ whole genome shotgun (WGS) entry which is preliminary data.</text>
</comment>
<reference evidence="1" key="1">
    <citation type="submission" date="2020-09" db="EMBL/GenBank/DDBJ databases">
        <title>A novel bacterium of genus Paenibacillus, isolated from South China Sea.</title>
        <authorList>
            <person name="Huang H."/>
            <person name="Mo K."/>
            <person name="Hu Y."/>
        </authorList>
    </citation>
    <scope>NUCLEOTIDE SEQUENCE</scope>
    <source>
        <strain evidence="1">IB182363</strain>
    </source>
</reference>
<accession>A0A927C5K6</accession>
<gene>
    <name evidence="1" type="ORF">IDH45_00970</name>
</gene>
<keyword evidence="2" id="KW-1185">Reference proteome</keyword>
<dbReference type="EMBL" id="JACXJA010000001">
    <property type="protein sequence ID" value="MBD2860558.1"/>
    <property type="molecule type" value="Genomic_DNA"/>
</dbReference>
<dbReference type="RefSeq" id="WP_190923787.1">
    <property type="nucleotide sequence ID" value="NZ_JACXJA010000001.1"/>
</dbReference>
<evidence type="ECO:0000313" key="1">
    <source>
        <dbReference type="EMBL" id="MBD2860558.1"/>
    </source>
</evidence>
<evidence type="ECO:0000313" key="2">
    <source>
        <dbReference type="Proteomes" id="UP000639396"/>
    </source>
</evidence>
<organism evidence="1 2">
    <name type="scientific">Paenibacillus oceani</name>
    <dbReference type="NCBI Taxonomy" id="2772510"/>
    <lineage>
        <taxon>Bacteria</taxon>
        <taxon>Bacillati</taxon>
        <taxon>Bacillota</taxon>
        <taxon>Bacilli</taxon>
        <taxon>Bacillales</taxon>
        <taxon>Paenibacillaceae</taxon>
        <taxon>Paenibacillus</taxon>
    </lineage>
</organism>
<proteinExistence type="predicted"/>